<dbReference type="Proteomes" id="UP000257039">
    <property type="component" value="Unassembled WGS sequence"/>
</dbReference>
<reference evidence="3 4" key="1">
    <citation type="submission" date="2017-04" db="EMBL/GenBank/DDBJ databases">
        <title>Draft genome sequence of Zooshikella ganghwensis VG4 isolated from Red Sea sediments.</title>
        <authorList>
            <person name="Rehman Z."/>
            <person name="Alam I."/>
            <person name="Kamau A."/>
            <person name="Bajic V."/>
            <person name="Leiknes T."/>
        </authorList>
    </citation>
    <scope>NUCLEOTIDE SEQUENCE [LARGE SCALE GENOMIC DNA]</scope>
    <source>
        <strain evidence="3 4">VG4</strain>
    </source>
</reference>
<keyword evidence="3" id="KW-0413">Isomerase</keyword>
<dbReference type="EMBL" id="NDXW01000001">
    <property type="protein sequence ID" value="RDH44321.1"/>
    <property type="molecule type" value="Genomic_DNA"/>
</dbReference>
<feature type="compositionally biased region" description="Polar residues" evidence="2">
    <location>
        <begin position="267"/>
        <end position="288"/>
    </location>
</feature>
<dbReference type="InterPro" id="IPR029045">
    <property type="entry name" value="ClpP/crotonase-like_dom_sf"/>
</dbReference>
<comment type="similarity">
    <text evidence="1">Belongs to the enoyl-CoA hydratase/isomerase family.</text>
</comment>
<gene>
    <name evidence="3" type="ORF">B9G39_13185</name>
</gene>
<dbReference type="Pfam" id="PF00378">
    <property type="entry name" value="ECH_1"/>
    <property type="match status" value="1"/>
</dbReference>
<proteinExistence type="inferred from homology"/>
<dbReference type="SUPFAM" id="SSF52096">
    <property type="entry name" value="ClpP/crotonase"/>
    <property type="match status" value="1"/>
</dbReference>
<evidence type="ECO:0000256" key="2">
    <source>
        <dbReference type="SAM" id="MobiDB-lite"/>
    </source>
</evidence>
<accession>A0A4V1INN2</accession>
<dbReference type="InterPro" id="IPR001753">
    <property type="entry name" value="Enoyl-CoA_hydra/iso"/>
</dbReference>
<dbReference type="PANTHER" id="PTHR42964">
    <property type="entry name" value="ENOYL-COA HYDRATASE"/>
    <property type="match status" value="1"/>
</dbReference>
<dbReference type="Gene3D" id="1.10.12.10">
    <property type="entry name" value="Lyase 2-enoyl-coa Hydratase, Chain A, domain 2"/>
    <property type="match status" value="1"/>
</dbReference>
<evidence type="ECO:0000313" key="3">
    <source>
        <dbReference type="EMBL" id="RDH44321.1"/>
    </source>
</evidence>
<dbReference type="InterPro" id="IPR014748">
    <property type="entry name" value="Enoyl-CoA_hydra_C"/>
</dbReference>
<dbReference type="GO" id="GO:0016853">
    <property type="term" value="F:isomerase activity"/>
    <property type="evidence" value="ECO:0007669"/>
    <property type="project" value="UniProtKB-KW"/>
</dbReference>
<dbReference type="PANTHER" id="PTHR42964:SF1">
    <property type="entry name" value="POLYKETIDE BIOSYNTHESIS ENOYL-COA HYDRATASE PKSH-RELATED"/>
    <property type="match status" value="1"/>
</dbReference>
<evidence type="ECO:0000313" key="4">
    <source>
        <dbReference type="Proteomes" id="UP000257039"/>
    </source>
</evidence>
<dbReference type="InterPro" id="IPR051683">
    <property type="entry name" value="Enoyl-CoA_Hydratase/Isomerase"/>
</dbReference>
<protein>
    <submittedName>
        <fullName evidence="3">Enoyl-CoA hydratase/isomerase family protein</fullName>
    </submittedName>
</protein>
<dbReference type="CDD" id="cd06558">
    <property type="entry name" value="crotonase-like"/>
    <property type="match status" value="1"/>
</dbReference>
<dbReference type="AlphaFoldDB" id="A0A4V1INN2"/>
<name>A0A4V1INN2_9GAMM</name>
<dbReference type="GO" id="GO:0008300">
    <property type="term" value="P:isoprenoid catabolic process"/>
    <property type="evidence" value="ECO:0007669"/>
    <property type="project" value="TreeGrafter"/>
</dbReference>
<organism evidence="3 4">
    <name type="scientific">Zooshikella ganghwensis</name>
    <dbReference type="NCBI Taxonomy" id="202772"/>
    <lineage>
        <taxon>Bacteria</taxon>
        <taxon>Pseudomonadati</taxon>
        <taxon>Pseudomonadota</taxon>
        <taxon>Gammaproteobacteria</taxon>
        <taxon>Oceanospirillales</taxon>
        <taxon>Zooshikellaceae</taxon>
        <taxon>Zooshikella</taxon>
    </lineage>
</organism>
<dbReference type="RefSeq" id="WP_094787499.1">
    <property type="nucleotide sequence ID" value="NZ_NDXW01000001.1"/>
</dbReference>
<comment type="caution">
    <text evidence="3">The sequence shown here is derived from an EMBL/GenBank/DDBJ whole genome shotgun (WGS) entry which is preliminary data.</text>
</comment>
<keyword evidence="4" id="KW-1185">Reference proteome</keyword>
<feature type="region of interest" description="Disordered" evidence="2">
    <location>
        <begin position="262"/>
        <end position="288"/>
    </location>
</feature>
<evidence type="ECO:0000256" key="1">
    <source>
        <dbReference type="ARBA" id="ARBA00005254"/>
    </source>
</evidence>
<sequence>MEALYSSAYLQTACRADGVATLTLNRPQVHNAFDDEMIAELIAQLQVLAAQPQVRLLVINGEGKHFSAGADLTWMQRMASATHQENMADAGQLATLLQTINDFPHPVIGQVHGAAYGGAVGLVACCDIALATTNASFCLSEVKLGLVPAVISPYVIQAIGPRAARRYFLTAESFNADIAEQLGLIHLVCEADELVTTTERFIQRLLNNGPHALQAAKQLIANVAFHPISPELVRYTQQLIADLRTSAEGQEGMQAFLAKRPPEWQHPTHTQATKGQPKSHNNNTAESE</sequence>
<dbReference type="Gene3D" id="3.90.226.10">
    <property type="entry name" value="2-enoyl-CoA Hydratase, Chain A, domain 1"/>
    <property type="match status" value="1"/>
</dbReference>